<sequence>MNLCLFHPIHLSHFSARWPYFELSVLSISYQARAFNWRTVKNIGFSARLWGKKGGRQGAQAPPAPYF</sequence>
<name>G9YNM9_FLAPL</name>
<comment type="caution">
    <text evidence="1">The sequence shown here is derived from an EMBL/GenBank/DDBJ whole genome shotgun (WGS) entry which is preliminary data.</text>
</comment>
<proteinExistence type="predicted"/>
<accession>G9YNM9</accession>
<protein>
    <submittedName>
        <fullName evidence="1">Uncharacterized protein</fullName>
    </submittedName>
</protein>
<evidence type="ECO:0000313" key="2">
    <source>
        <dbReference type="Proteomes" id="UP000004459"/>
    </source>
</evidence>
<organism evidence="1 2">
    <name type="scientific">Flavonifractor plautii ATCC 29863</name>
    <dbReference type="NCBI Taxonomy" id="411475"/>
    <lineage>
        <taxon>Bacteria</taxon>
        <taxon>Bacillati</taxon>
        <taxon>Bacillota</taxon>
        <taxon>Clostridia</taxon>
        <taxon>Eubacteriales</taxon>
        <taxon>Oscillospiraceae</taxon>
        <taxon>Flavonifractor</taxon>
    </lineage>
</organism>
<evidence type="ECO:0000313" key="1">
    <source>
        <dbReference type="EMBL" id="EHM53350.1"/>
    </source>
</evidence>
<dbReference type="Proteomes" id="UP000004459">
    <property type="component" value="Unassembled WGS sequence"/>
</dbReference>
<gene>
    <name evidence="1" type="ORF">HMPREF0372_01100</name>
</gene>
<dbReference type="AlphaFoldDB" id="G9YNM9"/>
<dbReference type="EMBL" id="AGCK01000071">
    <property type="protein sequence ID" value="EHM53350.1"/>
    <property type="molecule type" value="Genomic_DNA"/>
</dbReference>
<dbReference type="HOGENOM" id="CLU_2806178_0_0_9"/>
<reference evidence="1 2" key="1">
    <citation type="submission" date="2011-08" db="EMBL/GenBank/DDBJ databases">
        <authorList>
            <person name="Weinstock G."/>
            <person name="Sodergren E."/>
            <person name="Clifton S."/>
            <person name="Fulton L."/>
            <person name="Fulton B."/>
            <person name="Courtney L."/>
            <person name="Fronick C."/>
            <person name="Harrison M."/>
            <person name="Strong C."/>
            <person name="Farmer C."/>
            <person name="Delahaunty K."/>
            <person name="Markovic C."/>
            <person name="Hall O."/>
            <person name="Minx P."/>
            <person name="Tomlinson C."/>
            <person name="Mitreva M."/>
            <person name="Hou S."/>
            <person name="Chen J."/>
            <person name="Wollam A."/>
            <person name="Pepin K.H."/>
            <person name="Johnson M."/>
            <person name="Bhonagiri V."/>
            <person name="Zhang X."/>
            <person name="Suruliraj S."/>
            <person name="Warren W."/>
            <person name="Chinwalla A."/>
            <person name="Mardis E.R."/>
            <person name="Wilson R.K."/>
        </authorList>
    </citation>
    <scope>NUCLEOTIDE SEQUENCE [LARGE SCALE GENOMIC DNA]</scope>
    <source>
        <strain evidence="1 2">ATCC 29863</strain>
    </source>
</reference>